<gene>
    <name evidence="2" type="ORF">J34TS1_05280</name>
</gene>
<keyword evidence="1" id="KW-0812">Transmembrane</keyword>
<dbReference type="EMBL" id="BORT01000002">
    <property type="protein sequence ID" value="GIO45763.1"/>
    <property type="molecule type" value="Genomic_DNA"/>
</dbReference>
<evidence type="ECO:0000313" key="3">
    <source>
        <dbReference type="Proteomes" id="UP000682811"/>
    </source>
</evidence>
<protein>
    <submittedName>
        <fullName evidence="2">Uncharacterized protein</fullName>
    </submittedName>
</protein>
<comment type="caution">
    <text evidence="2">The sequence shown here is derived from an EMBL/GenBank/DDBJ whole genome shotgun (WGS) entry which is preliminary data.</text>
</comment>
<accession>A0A920CQU0</accession>
<evidence type="ECO:0000256" key="1">
    <source>
        <dbReference type="SAM" id="Phobius"/>
    </source>
</evidence>
<dbReference type="AlphaFoldDB" id="A0A920CQU0"/>
<keyword evidence="1" id="KW-1133">Transmembrane helix</keyword>
<proteinExistence type="predicted"/>
<feature type="transmembrane region" description="Helical" evidence="1">
    <location>
        <begin position="12"/>
        <end position="32"/>
    </location>
</feature>
<organism evidence="2 3">
    <name type="scientific">Paenibacillus azoreducens</name>
    <dbReference type="NCBI Taxonomy" id="116718"/>
    <lineage>
        <taxon>Bacteria</taxon>
        <taxon>Bacillati</taxon>
        <taxon>Bacillota</taxon>
        <taxon>Bacilli</taxon>
        <taxon>Bacillales</taxon>
        <taxon>Paenibacillaceae</taxon>
        <taxon>Paenibacillus</taxon>
    </lineage>
</organism>
<keyword evidence="1" id="KW-0472">Membrane</keyword>
<sequence>MYKISGGYMKKIILSFYCIIFIFSFIELGHGGSKAVAAMSYNGHWRSYHHVGKYDLDEINLYMKSSGNKVLVEITSDYFLPESRDGIGQMQGSSIEEEVFFNSRGLAVFKYKDEHNNGQMTIQVQNDGAKITWNGEEKSEHSFPKGTFKLYKEIAPGSNEMKKIGTFLSNFTELHFKRLNSGNLNYSDLIYFGVLHNFENNYASTVSNSGGGKLFISKSSVEQSIYKYFNIKFKNHKTVQGFKFNGKGYVFEGASGAPIDYVKALNVYDMGSNKLVIYGELYNPDNPAAGTYGSVDAVIKKVTEGNKTRYVLDALSVKN</sequence>
<evidence type="ECO:0000313" key="2">
    <source>
        <dbReference type="EMBL" id="GIO45763.1"/>
    </source>
</evidence>
<keyword evidence="3" id="KW-1185">Reference proteome</keyword>
<dbReference type="Proteomes" id="UP000682811">
    <property type="component" value="Unassembled WGS sequence"/>
</dbReference>
<reference evidence="2 3" key="1">
    <citation type="submission" date="2021-03" db="EMBL/GenBank/DDBJ databases">
        <title>Antimicrobial resistance genes in bacteria isolated from Japanese honey, and their potential for conferring macrolide and lincosamide resistance in the American foulbrood pathogen Paenibacillus larvae.</title>
        <authorList>
            <person name="Okamoto M."/>
            <person name="Kumagai M."/>
            <person name="Kanamori H."/>
            <person name="Takamatsu D."/>
        </authorList>
    </citation>
    <scope>NUCLEOTIDE SEQUENCE [LARGE SCALE GENOMIC DNA]</scope>
    <source>
        <strain evidence="2 3">J34TS1</strain>
    </source>
</reference>
<name>A0A920CQU0_9BACL</name>